<proteinExistence type="predicted"/>
<dbReference type="AlphaFoldDB" id="A0A8S3ZUD6"/>
<evidence type="ECO:0000313" key="1">
    <source>
        <dbReference type="EMBL" id="CAG5131115.1"/>
    </source>
</evidence>
<reference evidence="1" key="1">
    <citation type="submission" date="2021-04" db="EMBL/GenBank/DDBJ databases">
        <authorList>
            <consortium name="Molecular Ecology Group"/>
        </authorList>
    </citation>
    <scope>NUCLEOTIDE SEQUENCE</scope>
</reference>
<protein>
    <submittedName>
        <fullName evidence="1">Uncharacterized protein</fullName>
    </submittedName>
</protein>
<dbReference type="EMBL" id="CAJHNH020004480">
    <property type="protein sequence ID" value="CAG5131115.1"/>
    <property type="molecule type" value="Genomic_DNA"/>
</dbReference>
<evidence type="ECO:0000313" key="2">
    <source>
        <dbReference type="Proteomes" id="UP000678393"/>
    </source>
</evidence>
<keyword evidence="2" id="KW-1185">Reference proteome</keyword>
<feature type="non-terminal residue" evidence="1">
    <location>
        <position position="51"/>
    </location>
</feature>
<feature type="non-terminal residue" evidence="1">
    <location>
        <position position="1"/>
    </location>
</feature>
<accession>A0A8S3ZUD6</accession>
<organism evidence="1 2">
    <name type="scientific">Candidula unifasciata</name>
    <dbReference type="NCBI Taxonomy" id="100452"/>
    <lineage>
        <taxon>Eukaryota</taxon>
        <taxon>Metazoa</taxon>
        <taxon>Spiralia</taxon>
        <taxon>Lophotrochozoa</taxon>
        <taxon>Mollusca</taxon>
        <taxon>Gastropoda</taxon>
        <taxon>Heterobranchia</taxon>
        <taxon>Euthyneura</taxon>
        <taxon>Panpulmonata</taxon>
        <taxon>Eupulmonata</taxon>
        <taxon>Stylommatophora</taxon>
        <taxon>Helicina</taxon>
        <taxon>Helicoidea</taxon>
        <taxon>Geomitridae</taxon>
        <taxon>Candidula</taxon>
    </lineage>
</organism>
<comment type="caution">
    <text evidence="1">The sequence shown here is derived from an EMBL/GenBank/DDBJ whole genome shotgun (WGS) entry which is preliminary data.</text>
</comment>
<name>A0A8S3ZUD6_9EUPU</name>
<dbReference type="Proteomes" id="UP000678393">
    <property type="component" value="Unassembled WGS sequence"/>
</dbReference>
<sequence>SKSSFTVFIPILPDCWCSCKPARIPRNETEYAEYVDKLKSAIQVELLLDTG</sequence>
<gene>
    <name evidence="1" type="ORF">CUNI_LOCUS16673</name>
</gene>